<keyword evidence="2" id="KW-1185">Reference proteome</keyword>
<gene>
    <name evidence="1" type="ORF">E0W69_007580</name>
</gene>
<reference evidence="1 2" key="1">
    <citation type="submission" date="2019-09" db="EMBL/GenBank/DDBJ databases">
        <title>Complete genome sequence of Arachidicoccus sp. B3-10 isolated from apple orchard soil.</title>
        <authorList>
            <person name="Kim H.S."/>
            <person name="Han K.-I."/>
            <person name="Suh M.K."/>
            <person name="Lee K.C."/>
            <person name="Eom M.K."/>
            <person name="Kim J.-S."/>
            <person name="Kang S.W."/>
            <person name="Sin Y."/>
            <person name="Lee J.-S."/>
        </authorList>
    </citation>
    <scope>NUCLEOTIDE SEQUENCE [LARGE SCALE GENOMIC DNA]</scope>
    <source>
        <strain evidence="1 2">B3-10</strain>
    </source>
</reference>
<dbReference type="Proteomes" id="UP000292424">
    <property type="component" value="Chromosome"/>
</dbReference>
<sequence length="109" mass="11640">MKTNILKSLFAFIAVLMAVSISYAFFKNKSVAPLTGSAVTWYFLGTSASGMKTASNWSTTNPNNPDCGQGSDLPCDITLEASNSSQLQSYLDAHTNAQILAAANDQRPE</sequence>
<dbReference type="KEGG" id="arac:E0W69_007580"/>
<protein>
    <submittedName>
        <fullName evidence="1">Uncharacterized protein</fullName>
    </submittedName>
</protein>
<dbReference type="RefSeq" id="WP_131329413.1">
    <property type="nucleotide sequence ID" value="NZ_CP044016.1"/>
</dbReference>
<proteinExistence type="predicted"/>
<dbReference type="EMBL" id="CP044016">
    <property type="protein sequence ID" value="QES88526.1"/>
    <property type="molecule type" value="Genomic_DNA"/>
</dbReference>
<evidence type="ECO:0000313" key="1">
    <source>
        <dbReference type="EMBL" id="QES88526.1"/>
    </source>
</evidence>
<dbReference type="AlphaFoldDB" id="A0A5P2FYE7"/>
<evidence type="ECO:0000313" key="2">
    <source>
        <dbReference type="Proteomes" id="UP000292424"/>
    </source>
</evidence>
<name>A0A5P2FYE7_9BACT</name>
<accession>A0A5P2FYE7</accession>
<organism evidence="1 2">
    <name type="scientific">Rhizosphaericola mali</name>
    <dbReference type="NCBI Taxonomy" id="2545455"/>
    <lineage>
        <taxon>Bacteria</taxon>
        <taxon>Pseudomonadati</taxon>
        <taxon>Bacteroidota</taxon>
        <taxon>Chitinophagia</taxon>
        <taxon>Chitinophagales</taxon>
        <taxon>Chitinophagaceae</taxon>
        <taxon>Rhizosphaericola</taxon>
    </lineage>
</organism>
<dbReference type="OrthoDB" id="9973937at2"/>